<protein>
    <submittedName>
        <fullName evidence="3">Endonuclease</fullName>
    </submittedName>
</protein>
<dbReference type="InterPro" id="IPR050190">
    <property type="entry name" value="UPF0213_domain"/>
</dbReference>
<dbReference type="RefSeq" id="WP_068593326.1">
    <property type="nucleotide sequence ID" value="NZ_LRXL01000052.1"/>
</dbReference>
<organism evidence="3 4">
    <name type="scientific">Cochleicola gelatinilyticus</name>
    <dbReference type="NCBI Taxonomy" id="1763537"/>
    <lineage>
        <taxon>Bacteria</taxon>
        <taxon>Pseudomonadati</taxon>
        <taxon>Bacteroidota</taxon>
        <taxon>Flavobacteriia</taxon>
        <taxon>Flavobacteriales</taxon>
        <taxon>Flavobacteriaceae</taxon>
        <taxon>Cochleicola</taxon>
    </lineage>
</organism>
<feature type="domain" description="GIY-YIG" evidence="2">
    <location>
        <begin position="1"/>
        <end position="81"/>
    </location>
</feature>
<dbReference type="SUPFAM" id="SSF82771">
    <property type="entry name" value="GIY-YIG endonuclease"/>
    <property type="match status" value="1"/>
</dbReference>
<keyword evidence="4" id="KW-1185">Reference proteome</keyword>
<dbReference type="InterPro" id="IPR035901">
    <property type="entry name" value="GIY-YIG_endonuc_sf"/>
</dbReference>
<proteinExistence type="inferred from homology"/>
<dbReference type="InterPro" id="IPR000305">
    <property type="entry name" value="GIY-YIG_endonuc"/>
</dbReference>
<evidence type="ECO:0000313" key="4">
    <source>
        <dbReference type="Proteomes" id="UP000077013"/>
    </source>
</evidence>
<dbReference type="OrthoDB" id="1495241at2"/>
<keyword evidence="3" id="KW-0540">Nuclease</keyword>
<dbReference type="GO" id="GO:0004519">
    <property type="term" value="F:endonuclease activity"/>
    <property type="evidence" value="ECO:0007669"/>
    <property type="project" value="UniProtKB-KW"/>
</dbReference>
<dbReference type="CDD" id="cd10449">
    <property type="entry name" value="GIY-YIG_SLX1_like"/>
    <property type="match status" value="1"/>
</dbReference>
<dbReference type="EMBL" id="LRXL01000052">
    <property type="protein sequence ID" value="OAB76069.1"/>
    <property type="molecule type" value="Genomic_DNA"/>
</dbReference>
<dbReference type="Pfam" id="PF01541">
    <property type="entry name" value="GIY-YIG"/>
    <property type="match status" value="1"/>
</dbReference>
<sequence>MRYYVYVLKSKKGGRLYKGLTQDLIKRISQDNNGENKSTKGFIPWELYHYEIFETRVEARSREKYFKSGSGREFLRALYDKGTFND</sequence>
<dbReference type="PROSITE" id="PS50164">
    <property type="entry name" value="GIY_YIG"/>
    <property type="match status" value="1"/>
</dbReference>
<dbReference type="STRING" id="1763537.ULVI_13505"/>
<accession>A0A167F0N7</accession>
<gene>
    <name evidence="3" type="ORF">ULVI_13505</name>
</gene>
<name>A0A167F0N7_9FLAO</name>
<dbReference type="Gene3D" id="3.40.1440.10">
    <property type="entry name" value="GIY-YIG endonuclease"/>
    <property type="match status" value="1"/>
</dbReference>
<comment type="similarity">
    <text evidence="1">Belongs to the UPF0213 family.</text>
</comment>
<dbReference type="Proteomes" id="UP000077013">
    <property type="component" value="Unassembled WGS sequence"/>
</dbReference>
<dbReference type="AlphaFoldDB" id="A0A167F0N7"/>
<keyword evidence="3" id="KW-0378">Hydrolase</keyword>
<keyword evidence="3" id="KW-0255">Endonuclease</keyword>
<evidence type="ECO:0000259" key="2">
    <source>
        <dbReference type="PROSITE" id="PS50164"/>
    </source>
</evidence>
<comment type="caution">
    <text evidence="3">The sequence shown here is derived from an EMBL/GenBank/DDBJ whole genome shotgun (WGS) entry which is preliminary data.</text>
</comment>
<evidence type="ECO:0000313" key="3">
    <source>
        <dbReference type="EMBL" id="OAB76069.1"/>
    </source>
</evidence>
<dbReference type="PANTHER" id="PTHR34477">
    <property type="entry name" value="UPF0213 PROTEIN YHBQ"/>
    <property type="match status" value="1"/>
</dbReference>
<dbReference type="PANTHER" id="PTHR34477:SF5">
    <property type="entry name" value="BSL5627 PROTEIN"/>
    <property type="match status" value="1"/>
</dbReference>
<evidence type="ECO:0000256" key="1">
    <source>
        <dbReference type="ARBA" id="ARBA00007435"/>
    </source>
</evidence>
<reference evidence="3 4" key="1">
    <citation type="submission" date="2016-02" db="EMBL/GenBank/DDBJ databases">
        <title>Ulvibacter sp. LPB0005, isolated from Thais luteostoma.</title>
        <authorList>
            <person name="Shin S.-K."/>
            <person name="Yi H."/>
        </authorList>
    </citation>
    <scope>NUCLEOTIDE SEQUENCE [LARGE SCALE GENOMIC DNA]</scope>
    <source>
        <strain evidence="3 4">LPB0005</strain>
    </source>
</reference>